<dbReference type="GO" id="GO:0015562">
    <property type="term" value="F:efflux transmembrane transporter activity"/>
    <property type="evidence" value="ECO:0007669"/>
    <property type="project" value="TreeGrafter"/>
</dbReference>
<keyword evidence="3" id="KW-1133">Transmembrane helix</keyword>
<keyword evidence="3" id="KW-0472">Membrane</keyword>
<sequence>MQSKNYAVTVKKASVMKRTIFLSTVAVAALVGVAAAIFLLPPTSKDAEAADPRSLAPLVSVTKVKTPDAASRSFTGTVAARVQSDLGFRVPGKIVERLVGLGEEVKAGQPLMRVDDTDLHLALSAKRNAVAAAQATLIQAQADERRYAALVKNGLAATPQRYEQAKAALDTATAQLAAAEAEAKVAENEAAYAVLVADADGTIVETLGEPGQVVSAGQPVIRLAKSGPREALVWLPENLRPGIGAMAQATIYGRSTAEKAALRQISDAADPQTRTYETRWVLQGSAAAAPLGATVTISLQNETAQSHAEVPVGALLDDGTRTGVWVLDEQGSSVHFRDVKVERIGEEKAIVSNLTAGEAIVALGAHLLQDGASVRTSVEKAEAAN</sequence>
<proteinExistence type="inferred from homology"/>
<reference evidence="4 5" key="1">
    <citation type="submission" date="2020-08" db="EMBL/GenBank/DDBJ databases">
        <title>Genomic Encyclopedia of Type Strains, Phase IV (KMG-V): Genome sequencing to study the core and pangenomes of soil and plant-associated prokaryotes.</title>
        <authorList>
            <person name="Whitman W."/>
        </authorList>
    </citation>
    <scope>NUCLEOTIDE SEQUENCE [LARGE SCALE GENOMIC DNA]</scope>
    <source>
        <strain evidence="4 5">SEMIA 4089</strain>
    </source>
</reference>
<feature type="coiled-coil region" evidence="2">
    <location>
        <begin position="162"/>
        <end position="189"/>
    </location>
</feature>
<dbReference type="Gene3D" id="2.40.50.100">
    <property type="match status" value="1"/>
</dbReference>
<evidence type="ECO:0000256" key="2">
    <source>
        <dbReference type="SAM" id="Coils"/>
    </source>
</evidence>
<dbReference type="Gene3D" id="1.10.287.470">
    <property type="entry name" value="Helix hairpin bin"/>
    <property type="match status" value="1"/>
</dbReference>
<dbReference type="InterPro" id="IPR006143">
    <property type="entry name" value="RND_pump_MFP"/>
</dbReference>
<feature type="transmembrane region" description="Helical" evidence="3">
    <location>
        <begin position="20"/>
        <end position="40"/>
    </location>
</feature>
<dbReference type="Gene3D" id="2.40.420.20">
    <property type="match status" value="1"/>
</dbReference>
<gene>
    <name evidence="4" type="ORF">GGD57_002381</name>
</gene>
<keyword evidence="3" id="KW-0812">Transmembrane</keyword>
<comment type="caution">
    <text evidence="4">The sequence shown here is derived from an EMBL/GenBank/DDBJ whole genome shotgun (WGS) entry which is preliminary data.</text>
</comment>
<dbReference type="PANTHER" id="PTHR30469">
    <property type="entry name" value="MULTIDRUG RESISTANCE PROTEIN MDTA"/>
    <property type="match status" value="1"/>
</dbReference>
<protein>
    <submittedName>
        <fullName evidence="4">RND family efflux transporter MFP subunit</fullName>
    </submittedName>
</protein>
<comment type="similarity">
    <text evidence="1">Belongs to the membrane fusion protein (MFP) (TC 8.A.1) family.</text>
</comment>
<keyword evidence="2" id="KW-0175">Coiled coil</keyword>
<evidence type="ECO:0000256" key="3">
    <source>
        <dbReference type="SAM" id="Phobius"/>
    </source>
</evidence>
<accession>A0A7W6R3X7</accession>
<dbReference type="PANTHER" id="PTHR30469:SF18">
    <property type="entry name" value="RESISTANCE-NODULATION-CELL DIVISION (RND) EFFLUX MEMBRANE FUSION PROTEIN-RELATED"/>
    <property type="match status" value="1"/>
</dbReference>
<name>A0A7W6R3X7_9HYPH</name>
<dbReference type="Proteomes" id="UP000540909">
    <property type="component" value="Unassembled WGS sequence"/>
</dbReference>
<evidence type="ECO:0000313" key="4">
    <source>
        <dbReference type="EMBL" id="MBB4235807.1"/>
    </source>
</evidence>
<dbReference type="GO" id="GO:1990281">
    <property type="term" value="C:efflux pump complex"/>
    <property type="evidence" value="ECO:0007669"/>
    <property type="project" value="TreeGrafter"/>
</dbReference>
<evidence type="ECO:0000313" key="5">
    <source>
        <dbReference type="Proteomes" id="UP000540909"/>
    </source>
</evidence>
<dbReference type="Gene3D" id="2.40.30.170">
    <property type="match status" value="1"/>
</dbReference>
<evidence type="ECO:0000256" key="1">
    <source>
        <dbReference type="ARBA" id="ARBA00009477"/>
    </source>
</evidence>
<dbReference type="EMBL" id="JACIFY010000007">
    <property type="protein sequence ID" value="MBB4235807.1"/>
    <property type="molecule type" value="Genomic_DNA"/>
</dbReference>
<dbReference type="SUPFAM" id="SSF111369">
    <property type="entry name" value="HlyD-like secretion proteins"/>
    <property type="match status" value="1"/>
</dbReference>
<organism evidence="4 5">
    <name type="scientific">Rhizobium esperanzae</name>
    <dbReference type="NCBI Taxonomy" id="1967781"/>
    <lineage>
        <taxon>Bacteria</taxon>
        <taxon>Pseudomonadati</taxon>
        <taxon>Pseudomonadota</taxon>
        <taxon>Alphaproteobacteria</taxon>
        <taxon>Hyphomicrobiales</taxon>
        <taxon>Rhizobiaceae</taxon>
        <taxon>Rhizobium/Agrobacterium group</taxon>
        <taxon>Rhizobium</taxon>
    </lineage>
</organism>
<dbReference type="NCBIfam" id="TIGR01730">
    <property type="entry name" value="RND_mfp"/>
    <property type="match status" value="1"/>
</dbReference>
<dbReference type="AlphaFoldDB" id="A0A7W6R3X7"/>